<dbReference type="GO" id="GO:0016413">
    <property type="term" value="F:O-acetyltransferase activity"/>
    <property type="evidence" value="ECO:0007669"/>
    <property type="project" value="TreeGrafter"/>
</dbReference>
<proteinExistence type="inferred from homology"/>
<evidence type="ECO:0000256" key="6">
    <source>
        <dbReference type="ARBA" id="ARBA00023136"/>
    </source>
</evidence>
<comment type="caution">
    <text evidence="9">The sequence shown here is derived from an EMBL/GenBank/DDBJ whole genome shotgun (WGS) entry which is preliminary data.</text>
</comment>
<dbReference type="GO" id="GO:0005886">
    <property type="term" value="C:plasma membrane"/>
    <property type="evidence" value="ECO:0007669"/>
    <property type="project" value="UniProtKB-SubCell"/>
</dbReference>
<evidence type="ECO:0000313" key="9">
    <source>
        <dbReference type="EMBL" id="RJO61342.1"/>
    </source>
</evidence>
<keyword evidence="9" id="KW-0012">Acyltransferase</keyword>
<evidence type="ECO:0000313" key="10">
    <source>
        <dbReference type="Proteomes" id="UP000285655"/>
    </source>
</evidence>
<evidence type="ECO:0000256" key="5">
    <source>
        <dbReference type="ARBA" id="ARBA00022989"/>
    </source>
</evidence>
<feature type="transmembrane region" description="Helical" evidence="7">
    <location>
        <begin position="80"/>
        <end position="98"/>
    </location>
</feature>
<evidence type="ECO:0000256" key="3">
    <source>
        <dbReference type="ARBA" id="ARBA00022475"/>
    </source>
</evidence>
<comment type="similarity">
    <text evidence="2">Belongs to the acyltransferase 3 family.</text>
</comment>
<dbReference type="PANTHER" id="PTHR40074:SF2">
    <property type="entry name" value="O-ACETYLTRANSFERASE WECH"/>
    <property type="match status" value="1"/>
</dbReference>
<gene>
    <name evidence="9" type="ORF">C4544_03165</name>
</gene>
<feature type="transmembrane region" description="Helical" evidence="7">
    <location>
        <begin position="282"/>
        <end position="304"/>
    </location>
</feature>
<organism evidence="9 10">
    <name type="scientific">candidate division WS5 bacterium</name>
    <dbReference type="NCBI Taxonomy" id="2093353"/>
    <lineage>
        <taxon>Bacteria</taxon>
        <taxon>candidate division WS5</taxon>
    </lineage>
</organism>
<feature type="transmembrane region" description="Helical" evidence="7">
    <location>
        <begin position="12"/>
        <end position="29"/>
    </location>
</feature>
<feature type="transmembrane region" description="Helical" evidence="7">
    <location>
        <begin position="146"/>
        <end position="165"/>
    </location>
</feature>
<accession>A0A419DE39</accession>
<feature type="transmembrane region" description="Helical" evidence="7">
    <location>
        <begin position="49"/>
        <end position="68"/>
    </location>
</feature>
<evidence type="ECO:0000256" key="4">
    <source>
        <dbReference type="ARBA" id="ARBA00022692"/>
    </source>
</evidence>
<feature type="transmembrane region" description="Helical" evidence="7">
    <location>
        <begin position="171"/>
        <end position="191"/>
    </location>
</feature>
<keyword evidence="6 7" id="KW-0472">Membrane</keyword>
<name>A0A419DE39_9BACT</name>
<reference evidence="9 10" key="1">
    <citation type="journal article" date="2017" name="ISME J.">
        <title>Energy and carbon metabolisms in a deep terrestrial subsurface fluid microbial community.</title>
        <authorList>
            <person name="Momper L."/>
            <person name="Jungbluth S.P."/>
            <person name="Lee M.D."/>
            <person name="Amend J.P."/>
        </authorList>
    </citation>
    <scope>NUCLEOTIDE SEQUENCE [LARGE SCALE GENOMIC DNA]</scope>
    <source>
        <strain evidence="9">SURF_29</strain>
    </source>
</reference>
<keyword evidence="3" id="KW-1003">Cell membrane</keyword>
<dbReference type="EMBL" id="QZJW01000020">
    <property type="protein sequence ID" value="RJO61342.1"/>
    <property type="molecule type" value="Genomic_DNA"/>
</dbReference>
<feature type="transmembrane region" description="Helical" evidence="7">
    <location>
        <begin position="198"/>
        <end position="216"/>
    </location>
</feature>
<dbReference type="Pfam" id="PF01757">
    <property type="entry name" value="Acyl_transf_3"/>
    <property type="match status" value="1"/>
</dbReference>
<feature type="transmembrane region" description="Helical" evidence="7">
    <location>
        <begin position="247"/>
        <end position="270"/>
    </location>
</feature>
<feature type="transmembrane region" description="Helical" evidence="7">
    <location>
        <begin position="222"/>
        <end position="240"/>
    </location>
</feature>
<dbReference type="Proteomes" id="UP000285655">
    <property type="component" value="Unassembled WGS sequence"/>
</dbReference>
<comment type="subcellular location">
    <subcellularLocation>
        <location evidence="1">Cell membrane</location>
        <topology evidence="1">Multi-pass membrane protein</topology>
    </subcellularLocation>
</comment>
<feature type="transmembrane region" description="Helical" evidence="7">
    <location>
        <begin position="118"/>
        <end position="139"/>
    </location>
</feature>
<dbReference type="GO" id="GO:0009246">
    <property type="term" value="P:enterobacterial common antigen biosynthetic process"/>
    <property type="evidence" value="ECO:0007669"/>
    <property type="project" value="TreeGrafter"/>
</dbReference>
<keyword evidence="4 7" id="KW-0812">Transmembrane</keyword>
<sequence>MIKPGVDRKMWIDIAKGISILLVLFAHIANGYKIFVNDTSLLTMIIDSSYVVSLHTFFFLSGLFAVKLDDRNFIDVFKSKFHLIFIPYIIWAVIMGFFKMVSLNHIIDPIIWSDFLFIPIKPIGITWFLYVLFWSYIIYKLLSIKFNIYVILPISVVLLFIRPFVDTFVVHRFLDYFAFFILGVAMSKIILNDNYRNYFKLWIALPVLLILHWGAYYEYRNILIALNGIYLIIAASIAIEKYGMFRIISYIGSLSLVIYLIHMIPMTAIRVVLINCFNITNIYLYISIQFILTITICLFINKILEKFKVRRYLFGR</sequence>
<keyword evidence="5 7" id="KW-1133">Transmembrane helix</keyword>
<protein>
    <submittedName>
        <fullName evidence="9">Acyltransferase</fullName>
    </submittedName>
</protein>
<dbReference type="PANTHER" id="PTHR40074">
    <property type="entry name" value="O-ACETYLTRANSFERASE WECH"/>
    <property type="match status" value="1"/>
</dbReference>
<evidence type="ECO:0000256" key="1">
    <source>
        <dbReference type="ARBA" id="ARBA00004651"/>
    </source>
</evidence>
<evidence type="ECO:0000259" key="8">
    <source>
        <dbReference type="Pfam" id="PF01757"/>
    </source>
</evidence>
<dbReference type="InterPro" id="IPR002656">
    <property type="entry name" value="Acyl_transf_3_dom"/>
</dbReference>
<evidence type="ECO:0000256" key="7">
    <source>
        <dbReference type="SAM" id="Phobius"/>
    </source>
</evidence>
<feature type="domain" description="Acyltransferase 3" evidence="8">
    <location>
        <begin position="11"/>
        <end position="300"/>
    </location>
</feature>
<keyword evidence="9" id="KW-0808">Transferase</keyword>
<dbReference type="AlphaFoldDB" id="A0A419DE39"/>
<evidence type="ECO:0000256" key="2">
    <source>
        <dbReference type="ARBA" id="ARBA00007400"/>
    </source>
</evidence>